<dbReference type="Proteomes" id="UP000427769">
    <property type="component" value="Chromosome"/>
</dbReference>
<accession>A0A5K7ZBP9</accession>
<evidence type="ECO:0000313" key="1">
    <source>
        <dbReference type="EMBL" id="BBO78528.1"/>
    </source>
</evidence>
<dbReference type="EMBL" id="AP021875">
    <property type="protein sequence ID" value="BBO78528.1"/>
    <property type="molecule type" value="Genomic_DNA"/>
</dbReference>
<protein>
    <submittedName>
        <fullName evidence="1">Uncharacterized protein</fullName>
    </submittedName>
</protein>
<gene>
    <name evidence="1" type="ORF">DSCW_59450</name>
</gene>
<sequence length="54" mass="5630">MGKVDPNVAKVGGLQRQGAEGEAVMILPRALGNAVSEALRLSRKGRKDASIIVT</sequence>
<evidence type="ECO:0000313" key="2">
    <source>
        <dbReference type="Proteomes" id="UP000427769"/>
    </source>
</evidence>
<dbReference type="AlphaFoldDB" id="A0A5K7ZBP9"/>
<name>A0A5K7ZBP9_9BACT</name>
<reference evidence="1 2" key="1">
    <citation type="submission" date="2019-11" db="EMBL/GenBank/DDBJ databases">
        <title>Comparative genomics of hydrocarbon-degrading Desulfosarcina strains.</title>
        <authorList>
            <person name="Watanabe M."/>
            <person name="Kojima H."/>
            <person name="Fukui M."/>
        </authorList>
    </citation>
    <scope>NUCLEOTIDE SEQUENCE [LARGE SCALE GENOMIC DNA]</scope>
    <source>
        <strain evidence="1 2">PP31</strain>
    </source>
</reference>
<proteinExistence type="predicted"/>
<dbReference type="KEGG" id="dwd:DSCW_59450"/>
<keyword evidence="2" id="KW-1185">Reference proteome</keyword>
<organism evidence="1 2">
    <name type="scientific">Desulfosarcina widdelii</name>
    <dbReference type="NCBI Taxonomy" id="947919"/>
    <lineage>
        <taxon>Bacteria</taxon>
        <taxon>Pseudomonadati</taxon>
        <taxon>Thermodesulfobacteriota</taxon>
        <taxon>Desulfobacteria</taxon>
        <taxon>Desulfobacterales</taxon>
        <taxon>Desulfosarcinaceae</taxon>
        <taxon>Desulfosarcina</taxon>
    </lineage>
</organism>